<dbReference type="Pfam" id="PF00884">
    <property type="entry name" value="Sulfatase"/>
    <property type="match status" value="1"/>
</dbReference>
<dbReference type="PATRIC" id="fig|45065.4.peg.1342"/>
<dbReference type="EMBL" id="LNYC01000045">
    <property type="protein sequence ID" value="KTC99306.1"/>
    <property type="molecule type" value="Genomic_DNA"/>
</dbReference>
<dbReference type="OrthoDB" id="9803751at2"/>
<dbReference type="RefSeq" id="WP_051550972.1">
    <property type="nucleotide sequence ID" value="NZ_CAAAHN010000032.1"/>
</dbReference>
<evidence type="ECO:0000256" key="1">
    <source>
        <dbReference type="ARBA" id="ARBA00008779"/>
    </source>
</evidence>
<organism evidence="2 3">
    <name type="scientific">Legionella geestiana</name>
    <dbReference type="NCBI Taxonomy" id="45065"/>
    <lineage>
        <taxon>Bacteria</taxon>
        <taxon>Pseudomonadati</taxon>
        <taxon>Pseudomonadota</taxon>
        <taxon>Gammaproteobacteria</taxon>
        <taxon>Legionellales</taxon>
        <taxon>Legionellaceae</taxon>
        <taxon>Legionella</taxon>
    </lineage>
</organism>
<dbReference type="SUPFAM" id="SSF53649">
    <property type="entry name" value="Alkaline phosphatase-like"/>
    <property type="match status" value="1"/>
</dbReference>
<sequence length="664" mass="74564">MTSTREFSSDFRQFALCNFLIALLAIVAGVLQSQSFLQALLLPPRVIGQLAATGLAHLLLFALFSAFEAALLEGVRFWTPDRTTIERAFFLIFFSGIFSLLTLNALWFPDSQFSRPLIPVLSRTGLTLAAGLSLAPLFLLLMNALMIGFTRRPLAVAGLSGAAIAIAALPIPMPANTQGPSQKPNIIIIGIDSLPPRYITLKDTPTLARFRENSVWFSETITPLAKTYPSWTTLLTGLYPLHHGARYNLMSPEKVTRDKSLAWTLQKAGYQTHFATDDRRFSNLGEDFGFQRLTGPSVGASDILLGNFNDFPHSNLLINTAIGRLLFPWNHMNRASHFSYYPQTFDDALNHMLMRQDKSRPLFLAVHFTLPHWPYTQADSALTEDFDAFALADNTKIYLKAVKRADAQLATLLQRLAHKGFLENSLVILLSDHGETQFKDGSRPLVMEKYRGRYPGKLARYFVQHTEMVLEKSRGHGSDLLSPDQFHCVLGVQRYQNGMLKTVAQKVSTRVSLMDIAPTIYASLKLQPSYPFDGISLLDTIEKGAPLPNRAFILESGELPNQSPSMEKAREYGQRLFRIVPETGRLELTAKGLIELDALKLYGVIDNDMLLVLYPMGKYYWPVMLNLDSLEWADGQMPHPFSIETARLLKYLNAFYQREFVQDA</sequence>
<evidence type="ECO:0000313" key="2">
    <source>
        <dbReference type="EMBL" id="KTC99306.1"/>
    </source>
</evidence>
<name>A0A0W0TVB6_9GAMM</name>
<dbReference type="GO" id="GO:0004065">
    <property type="term" value="F:arylsulfatase activity"/>
    <property type="evidence" value="ECO:0007669"/>
    <property type="project" value="TreeGrafter"/>
</dbReference>
<dbReference type="AlphaFoldDB" id="A0A0W0TVB6"/>
<protein>
    <submittedName>
        <fullName evidence="2">Putative Sulfatase</fullName>
    </submittedName>
</protein>
<dbReference type="Proteomes" id="UP000054785">
    <property type="component" value="Unassembled WGS sequence"/>
</dbReference>
<dbReference type="InterPro" id="IPR017850">
    <property type="entry name" value="Alkaline_phosphatase_core_sf"/>
</dbReference>
<reference evidence="2 3" key="1">
    <citation type="submission" date="2015-11" db="EMBL/GenBank/DDBJ databases">
        <title>Genomic analysis of 38 Legionella species identifies large and diverse effector repertoires.</title>
        <authorList>
            <person name="Burstein D."/>
            <person name="Amaro F."/>
            <person name="Zusman T."/>
            <person name="Lifshitz Z."/>
            <person name="Cohen O."/>
            <person name="Gilbert J.A."/>
            <person name="Pupko T."/>
            <person name="Shuman H.A."/>
            <person name="Segal G."/>
        </authorList>
    </citation>
    <scope>NUCLEOTIDE SEQUENCE [LARGE SCALE GENOMIC DNA]</scope>
    <source>
        <strain evidence="2 3">ATCC 49504</strain>
    </source>
</reference>
<comment type="caution">
    <text evidence="2">The sequence shown here is derived from an EMBL/GenBank/DDBJ whole genome shotgun (WGS) entry which is preliminary data.</text>
</comment>
<keyword evidence="3" id="KW-1185">Reference proteome</keyword>
<evidence type="ECO:0000313" key="3">
    <source>
        <dbReference type="Proteomes" id="UP000054785"/>
    </source>
</evidence>
<comment type="similarity">
    <text evidence="1">Belongs to the sulfatase family.</text>
</comment>
<dbReference type="Gene3D" id="3.40.720.10">
    <property type="entry name" value="Alkaline Phosphatase, subunit A"/>
    <property type="match status" value="1"/>
</dbReference>
<dbReference type="PANTHER" id="PTHR42693">
    <property type="entry name" value="ARYLSULFATASE FAMILY MEMBER"/>
    <property type="match status" value="1"/>
</dbReference>
<dbReference type="PANTHER" id="PTHR42693:SF33">
    <property type="entry name" value="ARYLSULFATASE"/>
    <property type="match status" value="1"/>
</dbReference>
<dbReference type="InterPro" id="IPR000917">
    <property type="entry name" value="Sulfatase_N"/>
</dbReference>
<accession>A0A0W0TVB6</accession>
<gene>
    <name evidence="2" type="ORF">Lgee_1244</name>
</gene>
<dbReference type="InterPro" id="IPR050738">
    <property type="entry name" value="Sulfatase"/>
</dbReference>
<dbReference type="STRING" id="45065.Lgee_1244"/>
<proteinExistence type="inferred from homology"/>